<evidence type="ECO:0000313" key="3">
    <source>
        <dbReference type="EMBL" id="KAF2888357.1"/>
    </source>
</evidence>
<dbReference type="InterPro" id="IPR043128">
    <property type="entry name" value="Rev_trsase/Diguanyl_cyclase"/>
</dbReference>
<organism evidence="3 4">
    <name type="scientific">Ignelater luminosus</name>
    <name type="common">Cucubano</name>
    <name type="synonym">Pyrophorus luminosus</name>
    <dbReference type="NCBI Taxonomy" id="2038154"/>
    <lineage>
        <taxon>Eukaryota</taxon>
        <taxon>Metazoa</taxon>
        <taxon>Ecdysozoa</taxon>
        <taxon>Arthropoda</taxon>
        <taxon>Hexapoda</taxon>
        <taxon>Insecta</taxon>
        <taxon>Pterygota</taxon>
        <taxon>Neoptera</taxon>
        <taxon>Endopterygota</taxon>
        <taxon>Coleoptera</taxon>
        <taxon>Polyphaga</taxon>
        <taxon>Elateriformia</taxon>
        <taxon>Elateroidea</taxon>
        <taxon>Elateridae</taxon>
        <taxon>Agrypninae</taxon>
        <taxon>Pyrophorini</taxon>
        <taxon>Ignelater</taxon>
    </lineage>
</organism>
<evidence type="ECO:0000259" key="1">
    <source>
        <dbReference type="PROSITE" id="PS50172"/>
    </source>
</evidence>
<accession>A0A8K0G4Q5</accession>
<dbReference type="AlphaFoldDB" id="A0A8K0G4Q5"/>
<keyword evidence="4" id="KW-1185">Reference proteome</keyword>
<dbReference type="PANTHER" id="PTHR45990">
    <property type="entry name" value="DNA REPAIR PROTEIN REV1"/>
    <property type="match status" value="1"/>
</dbReference>
<dbReference type="Proteomes" id="UP000801492">
    <property type="component" value="Unassembled WGS sequence"/>
</dbReference>
<dbReference type="GO" id="GO:0003887">
    <property type="term" value="F:DNA-directed DNA polymerase activity"/>
    <property type="evidence" value="ECO:0007669"/>
    <property type="project" value="TreeGrafter"/>
</dbReference>
<reference evidence="3" key="1">
    <citation type="submission" date="2019-08" db="EMBL/GenBank/DDBJ databases">
        <title>The genome of the North American firefly Photinus pyralis.</title>
        <authorList>
            <consortium name="Photinus pyralis genome working group"/>
            <person name="Fallon T.R."/>
            <person name="Sander Lower S.E."/>
            <person name="Weng J.-K."/>
        </authorList>
    </citation>
    <scope>NUCLEOTIDE SEQUENCE</scope>
    <source>
        <strain evidence="3">TRF0915ILg1</strain>
        <tissue evidence="3">Whole body</tissue>
    </source>
</reference>
<dbReference type="InterPro" id="IPR001126">
    <property type="entry name" value="UmuC"/>
</dbReference>
<dbReference type="CDD" id="cd17719">
    <property type="entry name" value="BRCT_Rev1"/>
    <property type="match status" value="1"/>
</dbReference>
<dbReference type="Gene3D" id="6.10.250.1490">
    <property type="match status" value="1"/>
</dbReference>
<proteinExistence type="predicted"/>
<dbReference type="GO" id="GO:0070987">
    <property type="term" value="P:error-free translesion synthesis"/>
    <property type="evidence" value="ECO:0007669"/>
    <property type="project" value="TreeGrafter"/>
</dbReference>
<dbReference type="GO" id="GO:0005634">
    <property type="term" value="C:nucleus"/>
    <property type="evidence" value="ECO:0007669"/>
    <property type="project" value="TreeGrafter"/>
</dbReference>
<dbReference type="SUPFAM" id="SSF56672">
    <property type="entry name" value="DNA/RNA polymerases"/>
    <property type="match status" value="1"/>
</dbReference>
<feature type="non-terminal residue" evidence="3">
    <location>
        <position position="358"/>
    </location>
</feature>
<dbReference type="Gene3D" id="3.30.70.270">
    <property type="match status" value="1"/>
</dbReference>
<dbReference type="OrthoDB" id="427711at2759"/>
<dbReference type="Gene3D" id="3.40.1170.60">
    <property type="match status" value="1"/>
</dbReference>
<dbReference type="Pfam" id="PF00533">
    <property type="entry name" value="BRCT"/>
    <property type="match status" value="1"/>
</dbReference>
<protein>
    <recommendedName>
        <fullName evidence="5">DNA repair protein REV1</fullName>
    </recommendedName>
</protein>
<dbReference type="PROSITE" id="PS50173">
    <property type="entry name" value="UMUC"/>
    <property type="match status" value="1"/>
</dbReference>
<dbReference type="Pfam" id="PF00817">
    <property type="entry name" value="IMS"/>
    <property type="match status" value="1"/>
</dbReference>
<dbReference type="SUPFAM" id="SSF52113">
    <property type="entry name" value="BRCT domain"/>
    <property type="match status" value="1"/>
</dbReference>
<dbReference type="FunFam" id="3.40.50.10190:FF:000011">
    <property type="entry name" value="DNA repair protein REV1"/>
    <property type="match status" value="1"/>
</dbReference>
<dbReference type="PROSITE" id="PS50172">
    <property type="entry name" value="BRCT"/>
    <property type="match status" value="1"/>
</dbReference>
<dbReference type="GO" id="GO:0042276">
    <property type="term" value="P:error-prone translesion synthesis"/>
    <property type="evidence" value="ECO:0007669"/>
    <property type="project" value="TreeGrafter"/>
</dbReference>
<name>A0A8K0G4Q5_IGNLU</name>
<dbReference type="InterPro" id="IPR036420">
    <property type="entry name" value="BRCT_dom_sf"/>
</dbReference>
<sequence>MSRKAKVNDDNGFAEWGGYMEAKKAKLVEQYNNDVSSSLTKKVSDIFNGIAIYVNGYTSPTAEELKCLMAAHGGVYHHYQMSASSRATTHIIASNLPNVKIKQLGSTPIVKPNWITESISAGKLLDFRKYLLYTNQNSKQPILDFPVVNKEIQNDIESKTNAEEINKNTVQIAPAVENKPTSTRTLTAADPRFLAEFYNNSRLHLISTLGAEYKQLVTRMREKSDGKFPGRNKLKQLNGTAKFLKNEAFVMHIDMDCFFVSVGLRNRPELRGQPVAVTHAKSLQGAVNRPEGSAETEHALLKKYFPEDGFEKLDPHASMSEIASCSYEARKCGVKNGMFLGSALKLCPNLQTISYDFQ</sequence>
<dbReference type="Gene3D" id="3.40.50.10190">
    <property type="entry name" value="BRCT domain"/>
    <property type="match status" value="1"/>
</dbReference>
<dbReference type="GO" id="GO:0006281">
    <property type="term" value="P:DNA repair"/>
    <property type="evidence" value="ECO:0007669"/>
    <property type="project" value="InterPro"/>
</dbReference>
<dbReference type="SMART" id="SM00292">
    <property type="entry name" value="BRCT"/>
    <property type="match status" value="1"/>
</dbReference>
<gene>
    <name evidence="3" type="ORF">ILUMI_17816</name>
</gene>
<evidence type="ECO:0000313" key="4">
    <source>
        <dbReference type="Proteomes" id="UP000801492"/>
    </source>
</evidence>
<comment type="caution">
    <text evidence="3">The sequence shown here is derived from an EMBL/GenBank/DDBJ whole genome shotgun (WGS) entry which is preliminary data.</text>
</comment>
<dbReference type="PANTHER" id="PTHR45990:SF1">
    <property type="entry name" value="DNA REPAIR PROTEIN REV1"/>
    <property type="match status" value="1"/>
</dbReference>
<feature type="domain" description="BRCT" evidence="1">
    <location>
        <begin position="42"/>
        <end position="132"/>
    </location>
</feature>
<feature type="domain" description="UmuC" evidence="2">
    <location>
        <begin position="250"/>
        <end position="358"/>
    </location>
</feature>
<evidence type="ECO:0000259" key="2">
    <source>
        <dbReference type="PROSITE" id="PS50173"/>
    </source>
</evidence>
<evidence type="ECO:0008006" key="5">
    <source>
        <dbReference type="Google" id="ProtNLM"/>
    </source>
</evidence>
<dbReference type="InterPro" id="IPR043502">
    <property type="entry name" value="DNA/RNA_pol_sf"/>
</dbReference>
<dbReference type="GO" id="GO:0017125">
    <property type="term" value="F:deoxycytidyl transferase activity"/>
    <property type="evidence" value="ECO:0007669"/>
    <property type="project" value="TreeGrafter"/>
</dbReference>
<dbReference type="EMBL" id="VTPC01078040">
    <property type="protein sequence ID" value="KAF2888357.1"/>
    <property type="molecule type" value="Genomic_DNA"/>
</dbReference>
<dbReference type="InterPro" id="IPR001357">
    <property type="entry name" value="BRCT_dom"/>
</dbReference>